<evidence type="ECO:0000313" key="1">
    <source>
        <dbReference type="EMBL" id="LAA86882.1"/>
    </source>
</evidence>
<dbReference type="EMBL" id="IACK01126641">
    <property type="protein sequence ID" value="LAA86882.1"/>
    <property type="molecule type" value="Transcribed_RNA"/>
</dbReference>
<reference evidence="1" key="2">
    <citation type="submission" date="2017-11" db="EMBL/GenBank/DDBJ databases">
        <title>Coralsnake Venomics: Analyses of Venom Gland Transcriptomes and Proteomes of Six Brazilian Taxa.</title>
        <authorList>
            <person name="Aird S.D."/>
            <person name="Jorge da Silva N."/>
            <person name="Qiu L."/>
            <person name="Villar-Briones A."/>
            <person name="Aparecida-Saddi V."/>
            <person name="Campos-Telles M.P."/>
            <person name="Grau M."/>
            <person name="Mikheyev A.S."/>
        </authorList>
    </citation>
    <scope>NUCLEOTIDE SEQUENCE</scope>
    <source>
        <tissue evidence="1">Venom_gland</tissue>
    </source>
</reference>
<protein>
    <submittedName>
        <fullName evidence="1">Uncharacterized protein</fullName>
    </submittedName>
</protein>
<dbReference type="AlphaFoldDB" id="A0A2D4IRL1"/>
<name>A0A2D4IRL1_MICLE</name>
<organism evidence="1">
    <name type="scientific">Micrurus lemniscatus lemniscatus</name>
    <dbReference type="NCBI Taxonomy" id="129467"/>
    <lineage>
        <taxon>Eukaryota</taxon>
        <taxon>Metazoa</taxon>
        <taxon>Chordata</taxon>
        <taxon>Craniata</taxon>
        <taxon>Vertebrata</taxon>
        <taxon>Euteleostomi</taxon>
        <taxon>Lepidosauria</taxon>
        <taxon>Squamata</taxon>
        <taxon>Bifurcata</taxon>
        <taxon>Unidentata</taxon>
        <taxon>Episquamata</taxon>
        <taxon>Toxicofera</taxon>
        <taxon>Serpentes</taxon>
        <taxon>Colubroidea</taxon>
        <taxon>Elapidae</taxon>
        <taxon>Elapinae</taxon>
        <taxon>Micrurus</taxon>
    </lineage>
</organism>
<reference evidence="1" key="1">
    <citation type="submission" date="2017-07" db="EMBL/GenBank/DDBJ databases">
        <authorList>
            <person name="Mikheyev A."/>
            <person name="Grau M."/>
        </authorList>
    </citation>
    <scope>NUCLEOTIDE SEQUENCE</scope>
    <source>
        <tissue evidence="1">Venom_gland</tissue>
    </source>
</reference>
<accession>A0A2D4IRL1</accession>
<proteinExistence type="predicted"/>
<sequence length="100" mass="11471">MDYFKDSISRRPRVSIFLGTLGQQMDSLTGQIPIMCCRHQHYCIFHTGVGSIFQVNKHHPMHRCLFPPFKFCQRFCKGRALGTFANLSKSPSSPLKLILL</sequence>